<feature type="signal peptide" evidence="3">
    <location>
        <begin position="1"/>
        <end position="16"/>
    </location>
</feature>
<feature type="domain" description="Ig-like" evidence="4">
    <location>
        <begin position="12"/>
        <end position="103"/>
    </location>
</feature>
<reference evidence="5 6" key="1">
    <citation type="submission" date="2024-02" db="EMBL/GenBank/DDBJ databases">
        <title>Chromosome-level genome assembly of the Eurasian Minnow (Phoxinus phoxinus).</title>
        <authorList>
            <person name="Oriowo T.O."/>
            <person name="Martin S."/>
            <person name="Stange M."/>
            <person name="Chrysostomakis Y."/>
            <person name="Brown T."/>
            <person name="Winkler S."/>
            <person name="Kukowka S."/>
            <person name="Myers E.W."/>
            <person name="Bohne A."/>
        </authorList>
    </citation>
    <scope>NUCLEOTIDE SEQUENCE [LARGE SCALE GENOMIC DNA]</scope>
    <source>
        <strain evidence="5">ZFMK-TIS-60720</strain>
        <tissue evidence="5">Whole Organism</tissue>
    </source>
</reference>
<evidence type="ECO:0000256" key="1">
    <source>
        <dbReference type="ARBA" id="ARBA00022729"/>
    </source>
</evidence>
<dbReference type="SUPFAM" id="SSF48726">
    <property type="entry name" value="Immunoglobulin"/>
    <property type="match status" value="1"/>
</dbReference>
<dbReference type="GO" id="GO:0005886">
    <property type="term" value="C:plasma membrane"/>
    <property type="evidence" value="ECO:0007669"/>
    <property type="project" value="TreeGrafter"/>
</dbReference>
<dbReference type="InterPro" id="IPR050413">
    <property type="entry name" value="TCR_beta_variable"/>
</dbReference>
<dbReference type="PANTHER" id="PTHR23268:SF102">
    <property type="entry name" value="IMMUNOGLOBULIN V-SET DOMAIN-CONTAINING PROTEIN"/>
    <property type="match status" value="1"/>
</dbReference>
<dbReference type="GO" id="GO:0002376">
    <property type="term" value="P:immune system process"/>
    <property type="evidence" value="ECO:0007669"/>
    <property type="project" value="UniProtKB-KW"/>
</dbReference>
<sequence>MFGLLLLLLLLPLDLGLKQSSDLFVSKGLNVTISCSQIGTSHNSMYWFRQTSTEPLEQIVYFYVATDTWENNFDQRASAVRNGASLDLTLLKLQISDSGVYFCAKQDAQQYRPIYKLNKNMQSFPCRLTSNTCSSAVRVCFFMQG</sequence>
<accession>A0AAN9CXW6</accession>
<dbReference type="PANTHER" id="PTHR23268">
    <property type="entry name" value="T-CELL RECEPTOR BETA CHAIN"/>
    <property type="match status" value="1"/>
</dbReference>
<dbReference type="Pfam" id="PF07686">
    <property type="entry name" value="V-set"/>
    <property type="match status" value="1"/>
</dbReference>
<dbReference type="InterPro" id="IPR013106">
    <property type="entry name" value="Ig_V-set"/>
</dbReference>
<protein>
    <recommendedName>
        <fullName evidence="4">Ig-like domain-containing protein</fullName>
    </recommendedName>
</protein>
<dbReference type="InterPro" id="IPR036179">
    <property type="entry name" value="Ig-like_dom_sf"/>
</dbReference>
<evidence type="ECO:0000256" key="3">
    <source>
        <dbReference type="SAM" id="SignalP"/>
    </source>
</evidence>
<evidence type="ECO:0000313" key="5">
    <source>
        <dbReference type="EMBL" id="KAK7153380.1"/>
    </source>
</evidence>
<keyword evidence="6" id="KW-1185">Reference proteome</keyword>
<gene>
    <name evidence="5" type="ORF">R3I93_011325</name>
</gene>
<dbReference type="Gene3D" id="2.60.40.10">
    <property type="entry name" value="Immunoglobulins"/>
    <property type="match status" value="1"/>
</dbReference>
<dbReference type="InterPro" id="IPR003599">
    <property type="entry name" value="Ig_sub"/>
</dbReference>
<dbReference type="SMART" id="SM00406">
    <property type="entry name" value="IGv"/>
    <property type="match status" value="1"/>
</dbReference>
<dbReference type="InterPro" id="IPR007110">
    <property type="entry name" value="Ig-like_dom"/>
</dbReference>
<name>A0AAN9CXW6_9TELE</name>
<dbReference type="Proteomes" id="UP001364617">
    <property type="component" value="Unassembled WGS sequence"/>
</dbReference>
<proteinExistence type="predicted"/>
<dbReference type="CDD" id="cd00099">
    <property type="entry name" value="IgV"/>
    <property type="match status" value="1"/>
</dbReference>
<organism evidence="5 6">
    <name type="scientific">Phoxinus phoxinus</name>
    <name type="common">Eurasian minnow</name>
    <dbReference type="NCBI Taxonomy" id="58324"/>
    <lineage>
        <taxon>Eukaryota</taxon>
        <taxon>Metazoa</taxon>
        <taxon>Chordata</taxon>
        <taxon>Craniata</taxon>
        <taxon>Vertebrata</taxon>
        <taxon>Euteleostomi</taxon>
        <taxon>Actinopterygii</taxon>
        <taxon>Neopterygii</taxon>
        <taxon>Teleostei</taxon>
        <taxon>Ostariophysi</taxon>
        <taxon>Cypriniformes</taxon>
        <taxon>Leuciscidae</taxon>
        <taxon>Phoxininae</taxon>
        <taxon>Phoxinus</taxon>
    </lineage>
</organism>
<evidence type="ECO:0000259" key="4">
    <source>
        <dbReference type="PROSITE" id="PS50835"/>
    </source>
</evidence>
<dbReference type="InterPro" id="IPR013783">
    <property type="entry name" value="Ig-like_fold"/>
</dbReference>
<dbReference type="PROSITE" id="PS50835">
    <property type="entry name" value="IG_LIKE"/>
    <property type="match status" value="1"/>
</dbReference>
<evidence type="ECO:0000313" key="6">
    <source>
        <dbReference type="Proteomes" id="UP001364617"/>
    </source>
</evidence>
<comment type="caution">
    <text evidence="5">The sequence shown here is derived from an EMBL/GenBank/DDBJ whole genome shotgun (WGS) entry which is preliminary data.</text>
</comment>
<feature type="chain" id="PRO_5043011544" description="Ig-like domain-containing protein" evidence="3">
    <location>
        <begin position="17"/>
        <end position="145"/>
    </location>
</feature>
<dbReference type="SMART" id="SM00409">
    <property type="entry name" value="IG"/>
    <property type="match status" value="1"/>
</dbReference>
<dbReference type="AlphaFoldDB" id="A0AAN9CXW6"/>
<keyword evidence="2" id="KW-0391">Immunity</keyword>
<evidence type="ECO:0000256" key="2">
    <source>
        <dbReference type="ARBA" id="ARBA00022859"/>
    </source>
</evidence>
<dbReference type="EMBL" id="JAYKXH010000011">
    <property type="protein sequence ID" value="KAK7153380.1"/>
    <property type="molecule type" value="Genomic_DNA"/>
</dbReference>
<keyword evidence="1 3" id="KW-0732">Signal</keyword>
<dbReference type="GO" id="GO:0007166">
    <property type="term" value="P:cell surface receptor signaling pathway"/>
    <property type="evidence" value="ECO:0007669"/>
    <property type="project" value="TreeGrafter"/>
</dbReference>